<organism evidence="2 3">
    <name type="scientific">Penicillium arizonense</name>
    <dbReference type="NCBI Taxonomy" id="1835702"/>
    <lineage>
        <taxon>Eukaryota</taxon>
        <taxon>Fungi</taxon>
        <taxon>Dikarya</taxon>
        <taxon>Ascomycota</taxon>
        <taxon>Pezizomycotina</taxon>
        <taxon>Eurotiomycetes</taxon>
        <taxon>Eurotiomycetidae</taxon>
        <taxon>Eurotiales</taxon>
        <taxon>Aspergillaceae</taxon>
        <taxon>Penicillium</taxon>
    </lineage>
</organism>
<keyword evidence="3" id="KW-1185">Reference proteome</keyword>
<evidence type="ECO:0000313" key="2">
    <source>
        <dbReference type="EMBL" id="OGE51212.1"/>
    </source>
</evidence>
<dbReference type="OrthoDB" id="21502at2759"/>
<comment type="caution">
    <text evidence="2">The sequence shown here is derived from an EMBL/GenBank/DDBJ whole genome shotgun (WGS) entry which is preliminary data.</text>
</comment>
<dbReference type="Gene3D" id="3.30.559.10">
    <property type="entry name" value="Chloramphenicol acetyltransferase-like domain"/>
    <property type="match status" value="2"/>
</dbReference>
<reference evidence="2 3" key="1">
    <citation type="journal article" date="2016" name="Sci. Rep.">
        <title>Penicillium arizonense, a new, genome sequenced fungal species, reveals a high chemical diversity in secreted metabolites.</title>
        <authorList>
            <person name="Grijseels S."/>
            <person name="Nielsen J.C."/>
            <person name="Randelovic M."/>
            <person name="Nielsen J."/>
            <person name="Nielsen K.F."/>
            <person name="Workman M."/>
            <person name="Frisvad J.C."/>
        </authorList>
    </citation>
    <scope>NUCLEOTIDE SEQUENCE [LARGE SCALE GENOMIC DNA]</scope>
    <source>
        <strain evidence="2 3">CBS 141311</strain>
    </source>
</reference>
<dbReference type="GeneID" id="34578237"/>
<dbReference type="EMBL" id="LXJU01000014">
    <property type="protein sequence ID" value="OGE51212.1"/>
    <property type="molecule type" value="Genomic_DNA"/>
</dbReference>
<accession>A0A1F5LDC5</accession>
<proteinExistence type="predicted"/>
<evidence type="ECO:0000256" key="1">
    <source>
        <dbReference type="SAM" id="MobiDB-lite"/>
    </source>
</evidence>
<dbReference type="RefSeq" id="XP_022486657.1">
    <property type="nucleotide sequence ID" value="XM_022633503.1"/>
</dbReference>
<gene>
    <name evidence="2" type="ORF">PENARI_c014G05385</name>
</gene>
<dbReference type="AlphaFoldDB" id="A0A1F5LDC5"/>
<name>A0A1F5LDC5_PENAI</name>
<sequence>MTAEESKSTYSGTSECGGHPPSSITEDIYPVHTLDDTKTFRMFINWTMCFNDVLDPEKLHNSLSRLLNIGDWRKLGGRLRVKDNGKLEVYVPRPFTAEQQAVIFTHAAFGMRIEEHPVACRFPRPTDRPYIQHVSQEFLPFMARRNFPATIEEMIRQNLPQISLHITSFSDVTLVALTWPHIMMDAIGQQALLHGWSLVLAGEDEKVPPFLGAREDILWEAESSINYGGQGESVLERKRLTGLSKLMFIFRFLWDKFWNPPREYRLVFLPRNAFERLQRRIQGEVAETAQSGGQIPFVSEGDILTAWVTHVVASSEPKLRPITVAVISNARFRLPLLIKSGGVYVQNMLYPIFAFLSSHLARGPAGPIALSHRRQLAEQMTEQQTLHLLKTMRRDIESRGNPRLEFGESNASIIVFNNLTKAEIIKAANFGPAVLRQGEATNFRSNLPGTMETFFARDINMAVPAR</sequence>
<protein>
    <submittedName>
        <fullName evidence="2">Uncharacterized protein</fullName>
    </submittedName>
</protein>
<feature type="region of interest" description="Disordered" evidence="1">
    <location>
        <begin position="1"/>
        <end position="24"/>
    </location>
</feature>
<dbReference type="Proteomes" id="UP000177622">
    <property type="component" value="Unassembled WGS sequence"/>
</dbReference>
<evidence type="ECO:0000313" key="3">
    <source>
        <dbReference type="Proteomes" id="UP000177622"/>
    </source>
</evidence>
<dbReference type="InterPro" id="IPR023213">
    <property type="entry name" value="CAT-like_dom_sf"/>
</dbReference>